<feature type="compositionally biased region" description="Low complexity" evidence="1">
    <location>
        <begin position="373"/>
        <end position="399"/>
    </location>
</feature>
<proteinExistence type="predicted"/>
<accession>A0A4V1IQ96</accession>
<dbReference type="InterPro" id="IPR011990">
    <property type="entry name" value="TPR-like_helical_dom_sf"/>
</dbReference>
<feature type="compositionally biased region" description="Low complexity" evidence="1">
    <location>
        <begin position="522"/>
        <end position="537"/>
    </location>
</feature>
<gene>
    <name evidence="2" type="ORF">BDK51DRAFT_48360</name>
</gene>
<feature type="compositionally biased region" description="Low complexity" evidence="1">
    <location>
        <begin position="433"/>
        <end position="472"/>
    </location>
</feature>
<reference evidence="3" key="1">
    <citation type="journal article" date="2018" name="Nat. Microbiol.">
        <title>Leveraging single-cell genomics to expand the fungal tree of life.</title>
        <authorList>
            <person name="Ahrendt S.R."/>
            <person name="Quandt C.A."/>
            <person name="Ciobanu D."/>
            <person name="Clum A."/>
            <person name="Salamov A."/>
            <person name="Andreopoulos B."/>
            <person name="Cheng J.F."/>
            <person name="Woyke T."/>
            <person name="Pelin A."/>
            <person name="Henrissat B."/>
            <person name="Reynolds N.K."/>
            <person name="Benny G.L."/>
            <person name="Smith M.E."/>
            <person name="James T.Y."/>
            <person name="Grigoriev I.V."/>
        </authorList>
    </citation>
    <scope>NUCLEOTIDE SEQUENCE [LARGE SCALE GENOMIC DNA]</scope>
</reference>
<dbReference type="Gene3D" id="1.25.40.10">
    <property type="entry name" value="Tetratricopeptide repeat domain"/>
    <property type="match status" value="1"/>
</dbReference>
<feature type="compositionally biased region" description="Basic residues" evidence="1">
    <location>
        <begin position="851"/>
        <end position="865"/>
    </location>
</feature>
<evidence type="ECO:0008006" key="4">
    <source>
        <dbReference type="Google" id="ProtNLM"/>
    </source>
</evidence>
<protein>
    <recommendedName>
        <fullName evidence="4">Pentacotripeptide-repeat region of PRORP domain-containing protein</fullName>
    </recommendedName>
</protein>
<sequence length="865" mass="92061">MKSRYAGSAWALLCAIPDEPNQKILEKLLAVCGATGNLELAESILAAIPGDPKKSTFFDSPDVLCYFMLTCARAGDCKRAAEIYEFLRTRIPVSDTKRALACANGLLQAYADVGEIGRFRHLAALIEAEGPAPNAATLEILIARLSTIPGAKPDVLTYLERLRVDIPSKGKPTRARDSWHAAINSCIEDNDYETARSLIAEMNTLGIKQDGTTRGFIVRMAAAEPERDVEKLLRQFVKEWTAVHPPRESMMADIADAIGPLAPSAAAAKLLFVDEGNVDRSSRFAISENPAALLSAALAKEKGWGGKERRGEVGGEPEHDERPLLHRARGDDDAPVKMVVERPWLKSAKVRTFRKDRDRSTPTLPVTGGGSGEPALESEATSSAAAMSDSSAPASPSVARFEGELGTAAAPSPTPRTIAAVEPALEPKGAAQSAAEISDSPAPASPPVARVEAEVETAAAPLPTPAATVEPAIESKATAPSAAKMSDPHASASPPITRAVAEPETAAGPLPTPETVAAVEPALESEATTESAAEMSDPPAPASPPIARAEAHTVTAAAPLPIPATVAAVKPVIESEATTQSSAAASPLLARAETEVETAAAPNRIAPDVMPGTPLTEPETPWPAPFLQPATLAKPQPTIVRRRPPVTYCGTATDLTQIRALLTRANISDLKMPAALVHLMKGYSGRDPASIHALFAETLSLYVPQRGRPNPKHPQPKPPLRDLADATIAAFASHSATGDTTLAYSTISTLRTTKQDPGPRALLKLFDLAVSRTPGDFRSAREIVRCLEEFKVELYPEERAEIGARHRMKMVGGGLDMKFVKLLEERAIGPLREVVGRTRQTAFDEEEDGRRRKGKGKRGKREYWD</sequence>
<dbReference type="AlphaFoldDB" id="A0A4V1IQ96"/>
<name>A0A4V1IQ96_9FUNG</name>
<dbReference type="EMBL" id="KZ998745">
    <property type="protein sequence ID" value="RKO85787.1"/>
    <property type="molecule type" value="Genomic_DNA"/>
</dbReference>
<organism evidence="2 3">
    <name type="scientific">Blyttiomyces helicus</name>
    <dbReference type="NCBI Taxonomy" id="388810"/>
    <lineage>
        <taxon>Eukaryota</taxon>
        <taxon>Fungi</taxon>
        <taxon>Fungi incertae sedis</taxon>
        <taxon>Chytridiomycota</taxon>
        <taxon>Chytridiomycota incertae sedis</taxon>
        <taxon>Chytridiomycetes</taxon>
        <taxon>Chytridiomycetes incertae sedis</taxon>
        <taxon>Blyttiomyces</taxon>
    </lineage>
</organism>
<feature type="region of interest" description="Disordered" evidence="1">
    <location>
        <begin position="304"/>
        <end position="333"/>
    </location>
</feature>
<feature type="region of interest" description="Disordered" evidence="1">
    <location>
        <begin position="841"/>
        <end position="865"/>
    </location>
</feature>
<evidence type="ECO:0000313" key="2">
    <source>
        <dbReference type="EMBL" id="RKO85787.1"/>
    </source>
</evidence>
<evidence type="ECO:0000313" key="3">
    <source>
        <dbReference type="Proteomes" id="UP000269721"/>
    </source>
</evidence>
<dbReference type="Proteomes" id="UP000269721">
    <property type="component" value="Unassembled WGS sequence"/>
</dbReference>
<keyword evidence="3" id="KW-1185">Reference proteome</keyword>
<feature type="region of interest" description="Disordered" evidence="1">
    <location>
        <begin position="352"/>
        <end position="545"/>
    </location>
</feature>
<evidence type="ECO:0000256" key="1">
    <source>
        <dbReference type="SAM" id="MobiDB-lite"/>
    </source>
</evidence>